<keyword evidence="2" id="KW-0732">Signal</keyword>
<accession>A0A6N3EPM6</accession>
<feature type="signal peptide" evidence="2">
    <location>
        <begin position="1"/>
        <end position="24"/>
    </location>
</feature>
<feature type="region of interest" description="Disordered" evidence="1">
    <location>
        <begin position="32"/>
        <end position="51"/>
    </location>
</feature>
<proteinExistence type="predicted"/>
<reference evidence="3" key="1">
    <citation type="submission" date="2019-11" db="EMBL/GenBank/DDBJ databases">
        <authorList>
            <person name="Feng L."/>
        </authorList>
    </citation>
    <scope>NUCLEOTIDE SEQUENCE</scope>
    <source>
        <strain evidence="3">ElentaLFYP107</strain>
    </source>
</reference>
<feature type="chain" id="PRO_5026937894" evidence="2">
    <location>
        <begin position="25"/>
        <end position="126"/>
    </location>
</feature>
<sequence length="126" mass="13645">MHAQRKIALVAVCALLGTVGIAGCAPQTNEALATGDQQTPQAEGHEYTDEQQSIIDGEEGTVYDGISLDAYPGKDYLDGMHDMWDANVDQWAPELRTLPSGQIVQRTPSELAERARQGKTPYRSTG</sequence>
<gene>
    <name evidence="3" type="ORF">ELLFYP107_00425</name>
</gene>
<dbReference type="PROSITE" id="PS51257">
    <property type="entry name" value="PROKAR_LIPOPROTEIN"/>
    <property type="match status" value="1"/>
</dbReference>
<feature type="compositionally biased region" description="Polar residues" evidence="1">
    <location>
        <begin position="32"/>
        <end position="41"/>
    </location>
</feature>
<organism evidence="3">
    <name type="scientific">Eggerthella lenta</name>
    <name type="common">Eubacterium lentum</name>
    <dbReference type="NCBI Taxonomy" id="84112"/>
    <lineage>
        <taxon>Bacteria</taxon>
        <taxon>Bacillati</taxon>
        <taxon>Actinomycetota</taxon>
        <taxon>Coriobacteriia</taxon>
        <taxon>Eggerthellales</taxon>
        <taxon>Eggerthellaceae</taxon>
        <taxon>Eggerthella</taxon>
    </lineage>
</organism>
<feature type="region of interest" description="Disordered" evidence="1">
    <location>
        <begin position="100"/>
        <end position="126"/>
    </location>
</feature>
<evidence type="ECO:0000313" key="3">
    <source>
        <dbReference type="EMBL" id="VYU40483.1"/>
    </source>
</evidence>
<evidence type="ECO:0000256" key="1">
    <source>
        <dbReference type="SAM" id="MobiDB-lite"/>
    </source>
</evidence>
<dbReference type="RefSeq" id="WP_227100909.1">
    <property type="nucleotide sequence ID" value="NZ_CACRTT010000023.1"/>
</dbReference>
<name>A0A6N3EPM6_EGGLN</name>
<protein>
    <submittedName>
        <fullName evidence="3">Uncharacterized protein</fullName>
    </submittedName>
</protein>
<evidence type="ECO:0000256" key="2">
    <source>
        <dbReference type="SAM" id="SignalP"/>
    </source>
</evidence>
<dbReference type="AlphaFoldDB" id="A0A6N3EPM6"/>
<dbReference type="EMBL" id="CACRTT010000023">
    <property type="protein sequence ID" value="VYU40483.1"/>
    <property type="molecule type" value="Genomic_DNA"/>
</dbReference>